<dbReference type="PANTHER" id="PTHR43582:SF2">
    <property type="entry name" value="LINEARMYCIN RESISTANCE ATP-BINDING PROTEIN LNRL"/>
    <property type="match status" value="1"/>
</dbReference>
<dbReference type="KEGG" id="vgu:HYG85_13840"/>
<protein>
    <submittedName>
        <fullName evidence="4">ABC transporter ATP-binding protein</fullName>
    </submittedName>
</protein>
<keyword evidence="1" id="KW-0547">Nucleotide-binding</keyword>
<dbReference type="Gene3D" id="3.40.50.300">
    <property type="entry name" value="P-loop containing nucleotide triphosphate hydrolases"/>
    <property type="match status" value="1"/>
</dbReference>
<dbReference type="GO" id="GO:0016887">
    <property type="term" value="F:ATP hydrolysis activity"/>
    <property type="evidence" value="ECO:0007669"/>
    <property type="project" value="InterPro"/>
</dbReference>
<dbReference type="GO" id="GO:0005524">
    <property type="term" value="F:ATP binding"/>
    <property type="evidence" value="ECO:0007669"/>
    <property type="project" value="UniProtKB-KW"/>
</dbReference>
<dbReference type="Proteomes" id="UP000677305">
    <property type="component" value="Chromosome"/>
</dbReference>
<evidence type="ECO:0000256" key="2">
    <source>
        <dbReference type="ARBA" id="ARBA00022840"/>
    </source>
</evidence>
<dbReference type="InterPro" id="IPR003593">
    <property type="entry name" value="AAA+_ATPase"/>
</dbReference>
<dbReference type="RefSeq" id="WP_212690174.1">
    <property type="nucleotide sequence ID" value="NZ_CP058561.1"/>
</dbReference>
<keyword evidence="2 4" id="KW-0067">ATP-binding</keyword>
<feature type="domain" description="ABC transporter" evidence="3">
    <location>
        <begin position="1"/>
        <end position="234"/>
    </location>
</feature>
<dbReference type="AlphaFoldDB" id="A0A8J8SCN7"/>
<gene>
    <name evidence="4" type="ORF">HYG85_13840</name>
</gene>
<proteinExistence type="predicted"/>
<dbReference type="PROSITE" id="PS00211">
    <property type="entry name" value="ABC_TRANSPORTER_1"/>
    <property type="match status" value="1"/>
</dbReference>
<dbReference type="Pfam" id="PF00005">
    <property type="entry name" value="ABC_tran"/>
    <property type="match status" value="1"/>
</dbReference>
<dbReference type="SUPFAM" id="SSF52540">
    <property type="entry name" value="P-loop containing nucleoside triphosphate hydrolases"/>
    <property type="match status" value="1"/>
</dbReference>
<dbReference type="InterPro" id="IPR027417">
    <property type="entry name" value="P-loop_NTPase"/>
</dbReference>
<dbReference type="EMBL" id="CP058561">
    <property type="protein sequence ID" value="QUH29932.1"/>
    <property type="molecule type" value="Genomic_DNA"/>
</dbReference>
<reference evidence="4 5" key="1">
    <citation type="submission" date="2020-07" db="EMBL/GenBank/DDBJ databases">
        <title>Vallitalea guaymasensis genome.</title>
        <authorList>
            <person name="Postec A."/>
        </authorList>
    </citation>
    <scope>NUCLEOTIDE SEQUENCE [LARGE SCALE GENOMIC DNA]</scope>
    <source>
        <strain evidence="4 5">Ra1766G1</strain>
    </source>
</reference>
<organism evidence="4 5">
    <name type="scientific">Vallitalea guaymasensis</name>
    <dbReference type="NCBI Taxonomy" id="1185412"/>
    <lineage>
        <taxon>Bacteria</taxon>
        <taxon>Bacillati</taxon>
        <taxon>Bacillota</taxon>
        <taxon>Clostridia</taxon>
        <taxon>Lachnospirales</taxon>
        <taxon>Vallitaleaceae</taxon>
        <taxon>Vallitalea</taxon>
    </lineage>
</organism>
<name>A0A8J8SCN7_9FIRM</name>
<evidence type="ECO:0000259" key="3">
    <source>
        <dbReference type="PROSITE" id="PS50893"/>
    </source>
</evidence>
<dbReference type="PROSITE" id="PS50893">
    <property type="entry name" value="ABC_TRANSPORTER_2"/>
    <property type="match status" value="1"/>
</dbReference>
<evidence type="ECO:0000256" key="1">
    <source>
        <dbReference type="ARBA" id="ARBA00022741"/>
    </source>
</evidence>
<accession>A0A8J8SCN7</accession>
<dbReference type="InterPro" id="IPR017871">
    <property type="entry name" value="ABC_transporter-like_CS"/>
</dbReference>
<evidence type="ECO:0000313" key="5">
    <source>
        <dbReference type="Proteomes" id="UP000677305"/>
    </source>
</evidence>
<dbReference type="InterPro" id="IPR003439">
    <property type="entry name" value="ABC_transporter-like_ATP-bd"/>
</dbReference>
<dbReference type="PANTHER" id="PTHR43582">
    <property type="entry name" value="LINEARMYCIN RESISTANCE ATP-BINDING PROTEIN LNRL"/>
    <property type="match status" value="1"/>
</dbReference>
<keyword evidence="5" id="KW-1185">Reference proteome</keyword>
<sequence>MQLLNVSHMKKYFKDIKAVDDISFSIEKGEILGLLGPNGAGKSTTISMLSTLIKPDDGVITYKGKDIVKSPQAIQGSLGYVPQEIALYPNLTGRENLEFWGRAYGLKGNKLKKQIKKVSGIIGITDRLKDKVSQYSGGMQRRLNIGAALLHEPELIIMDEPTVGIDPQSRKHILDTVLELNKEGMTVIYTSHYMEEVEYICNKVCIMDNGKIIANGTKKDLVNLIDDKKRILIKVDKVNDALLKDIGNIEEVTDVSSEENTVIVTVSNGKATFKRIIEVLNNTEIGIRSIDINEPNLETVFLHLTGKALRD</sequence>
<evidence type="ECO:0000313" key="4">
    <source>
        <dbReference type="EMBL" id="QUH29932.1"/>
    </source>
</evidence>
<dbReference type="SMART" id="SM00382">
    <property type="entry name" value="AAA"/>
    <property type="match status" value="1"/>
</dbReference>